<proteinExistence type="predicted"/>
<evidence type="ECO:0000256" key="2">
    <source>
        <dbReference type="SAM" id="Phobius"/>
    </source>
</evidence>
<name>A0A432G181_9DELT</name>
<evidence type="ECO:0000313" key="4">
    <source>
        <dbReference type="Proteomes" id="UP000286801"/>
    </source>
</evidence>
<keyword evidence="2" id="KW-0472">Membrane</keyword>
<gene>
    <name evidence="3" type="ORF">DSY97_10065</name>
</gene>
<dbReference type="AlphaFoldDB" id="A0A432G181"/>
<accession>A0A432G181</accession>
<keyword evidence="2" id="KW-1133">Transmembrane helix</keyword>
<keyword evidence="2" id="KW-0812">Transmembrane</keyword>
<feature type="coiled-coil region" evidence="1">
    <location>
        <begin position="310"/>
        <end position="337"/>
    </location>
</feature>
<sequence length="460" mass="52725">MIQQKTLYIFLAKRTVWFWFAGKRSCLKPVSKPLYSENILEQCRKWSASRIILFLEFPWVLTHFDITITLSSEELASFAKMRLSLANKTDTGERGVQAKQSRNSVSAENHVGGIYYKQAQPDRVGLLCATLSKECVRLKKMLSLESGVSVEVVPLVVACLPLLLKNPENKLIFKGLEQSFFLEKTNDYLTKFVELPAFENFPLEHFVSDQLPLEKTPQTFRLLPEETVNTLSENGSDTNEINEQQDVDIVQNGITMESVLAEWKGLARSPQTGFWWDSSSKYRRLKQIKLWKNLAGALILTGVVASALFYYQLQQQRKNLQQNLSSLELKLENQILNSPFILSAESEKHIEQQEILAKQLVQEAFWKQQTLQTLLSSIEGSWLEGFYFKDHNLRLELLTLEPVNAVDLFIKLSKMSETAHVQLKSQQKSRIKGHEVIRFTLAIELAPPTIKQTLNLNTQK</sequence>
<feature type="transmembrane region" description="Helical" evidence="2">
    <location>
        <begin position="290"/>
        <end position="311"/>
    </location>
</feature>
<evidence type="ECO:0000313" key="3">
    <source>
        <dbReference type="EMBL" id="RTZ77315.1"/>
    </source>
</evidence>
<dbReference type="EMBL" id="QNZL01000271">
    <property type="protein sequence ID" value="RTZ77315.1"/>
    <property type="molecule type" value="Genomic_DNA"/>
</dbReference>
<keyword evidence="1" id="KW-0175">Coiled coil</keyword>
<dbReference type="Proteomes" id="UP000286801">
    <property type="component" value="Unassembled WGS sequence"/>
</dbReference>
<evidence type="ECO:0000256" key="1">
    <source>
        <dbReference type="SAM" id="Coils"/>
    </source>
</evidence>
<reference evidence="3 4" key="1">
    <citation type="submission" date="2018-06" db="EMBL/GenBank/DDBJ databases">
        <title>Combined omics and stable isotope probing to characterize newly discovered Mariana Back-Arc vent microbial communities.</title>
        <authorList>
            <person name="Trembath-Reichert E."/>
            <person name="Huber J.A."/>
        </authorList>
    </citation>
    <scope>NUCLEOTIDE SEQUENCE [LARGE SCALE GENOMIC DNA]</scope>
    <source>
        <strain evidence="3">MAG 63_1</strain>
    </source>
</reference>
<organism evidence="3 4">
    <name type="scientific">SAR324 cluster bacterium</name>
    <dbReference type="NCBI Taxonomy" id="2024889"/>
    <lineage>
        <taxon>Bacteria</taxon>
        <taxon>Deltaproteobacteria</taxon>
        <taxon>SAR324 cluster</taxon>
    </lineage>
</organism>
<comment type="caution">
    <text evidence="3">The sequence shown here is derived from an EMBL/GenBank/DDBJ whole genome shotgun (WGS) entry which is preliminary data.</text>
</comment>
<protein>
    <submittedName>
        <fullName evidence="3">Uncharacterized protein</fullName>
    </submittedName>
</protein>